<evidence type="ECO:0000313" key="3">
    <source>
        <dbReference type="Proteomes" id="UP000294853"/>
    </source>
</evidence>
<evidence type="ECO:0000256" key="1">
    <source>
        <dbReference type="SAM" id="SignalP"/>
    </source>
</evidence>
<keyword evidence="1" id="KW-0732">Signal</keyword>
<dbReference type="Proteomes" id="UP000294853">
    <property type="component" value="Chromosome"/>
</dbReference>
<keyword evidence="3" id="KW-1185">Reference proteome</keyword>
<proteinExistence type="predicted"/>
<protein>
    <submittedName>
        <fullName evidence="2">Uncharacterized protein</fullName>
    </submittedName>
</protein>
<evidence type="ECO:0000313" key="2">
    <source>
        <dbReference type="EMBL" id="QBX56198.1"/>
    </source>
</evidence>
<feature type="chain" id="PRO_5020925744" evidence="1">
    <location>
        <begin position="32"/>
        <end position="201"/>
    </location>
</feature>
<dbReference type="EMBL" id="CP038436">
    <property type="protein sequence ID" value="QBX56198.1"/>
    <property type="molecule type" value="Genomic_DNA"/>
</dbReference>
<dbReference type="KEGG" id="nsn:EXE58_12450"/>
<organism evidence="2 3">
    <name type="scientific">Nocardioides seonyuensis</name>
    <dbReference type="NCBI Taxonomy" id="2518371"/>
    <lineage>
        <taxon>Bacteria</taxon>
        <taxon>Bacillati</taxon>
        <taxon>Actinomycetota</taxon>
        <taxon>Actinomycetes</taxon>
        <taxon>Propionibacteriales</taxon>
        <taxon>Nocardioidaceae</taxon>
        <taxon>Nocardioides</taxon>
    </lineage>
</organism>
<dbReference type="AlphaFoldDB" id="A0A4P7IG65"/>
<reference evidence="2 3" key="1">
    <citation type="submission" date="2019-03" db="EMBL/GenBank/DDBJ databases">
        <title>Three New Species of Nocardioides, Nocardioides euryhalodurans sp. nov., Nocardioides seonyuensis sp. nov. and Nocardioides eburneoflavus sp. nov. Iolated from Soil.</title>
        <authorList>
            <person name="Roh S.G."/>
            <person name="Lee C."/>
            <person name="Kim M.-K."/>
            <person name="Kim S.B."/>
        </authorList>
    </citation>
    <scope>NUCLEOTIDE SEQUENCE [LARGE SCALE GENOMIC DNA]</scope>
    <source>
        <strain evidence="2 3">MMS17-SY207-3</strain>
    </source>
</reference>
<dbReference type="OrthoDB" id="4863392at2"/>
<feature type="signal peptide" evidence="1">
    <location>
        <begin position="1"/>
        <end position="31"/>
    </location>
</feature>
<name>A0A4P7IG65_9ACTN</name>
<accession>A0A4P7IG65</accession>
<sequence length="201" mass="20321">MISTRMLVRTLAGSTLGLALAVPFAAAPAQAEVLDLSWDVATTTTLKKVGATVSLPTGSLVAQIDSASGAMTGDLTFPTASKTLNLGQIPLADVSVALHQAAPVTGSVDLARSKAQASASFDVQVVAIRPVFAPSLNLVSGSCTTATPATASLRGPINIGGSTTFSSSYALPKFEDCGRATTKVISTLLSGPKNTMKITLS</sequence>
<dbReference type="RefSeq" id="WP_135268189.1">
    <property type="nucleotide sequence ID" value="NZ_CP038436.1"/>
</dbReference>
<gene>
    <name evidence="2" type="ORF">EXE58_12450</name>
</gene>